<protein>
    <submittedName>
        <fullName evidence="2">Uncharacterized protein</fullName>
    </submittedName>
</protein>
<proteinExistence type="predicted"/>
<reference evidence="2 3" key="1">
    <citation type="journal article" date="2014" name="Genome Biol. Evol.">
        <title>Acetic acid bacteria genomes reveal functional traits for adaptation to life in insect guts.</title>
        <authorList>
            <person name="Chouaia B."/>
            <person name="Gaiarsa S."/>
            <person name="Crotti E."/>
            <person name="Comandatore F."/>
            <person name="Degli Esposti M."/>
            <person name="Ricci I."/>
            <person name="Alma A."/>
            <person name="Favia G."/>
            <person name="Bandi C."/>
            <person name="Daffonchio D."/>
        </authorList>
    </citation>
    <scope>NUCLEOTIDE SEQUENCE [LARGE SCALE GENOMIC DNA]</scope>
    <source>
        <strain evidence="2 3">SF2.1</strain>
    </source>
</reference>
<dbReference type="EMBL" id="CBLX010000025">
    <property type="protein sequence ID" value="CDG41026.1"/>
    <property type="molecule type" value="Genomic_DNA"/>
</dbReference>
<dbReference type="Proteomes" id="UP000027583">
    <property type="component" value="Unassembled WGS sequence"/>
</dbReference>
<feature type="chain" id="PRO_5001585652" evidence="1">
    <location>
        <begin position="33"/>
        <end position="193"/>
    </location>
</feature>
<reference evidence="2 3" key="2">
    <citation type="journal article" date="2014" name="PLoS ONE">
        <title>Evolution of mitochondria reconstructed from the energy metabolism of living bacteria.</title>
        <authorList>
            <person name="Degli Esposti M."/>
            <person name="Chouaia B."/>
            <person name="Comandatore F."/>
            <person name="Crotti E."/>
            <person name="Sassera D."/>
            <person name="Lievens P.M."/>
            <person name="Daffonchio D."/>
            <person name="Bandi C."/>
        </authorList>
    </citation>
    <scope>NUCLEOTIDE SEQUENCE [LARGE SCALE GENOMIC DNA]</scope>
    <source>
        <strain evidence="2 3">SF2.1</strain>
    </source>
</reference>
<organism evidence="2 3">
    <name type="scientific">Asaia bogorensis</name>
    <dbReference type="NCBI Taxonomy" id="91915"/>
    <lineage>
        <taxon>Bacteria</taxon>
        <taxon>Pseudomonadati</taxon>
        <taxon>Pseudomonadota</taxon>
        <taxon>Alphaproteobacteria</taxon>
        <taxon>Acetobacterales</taxon>
        <taxon>Acetobacteraceae</taxon>
        <taxon>Asaia</taxon>
    </lineage>
</organism>
<comment type="caution">
    <text evidence="2">The sequence shown here is derived from an EMBL/GenBank/DDBJ whole genome shotgun (WGS) entry which is preliminary data.</text>
</comment>
<dbReference type="eggNOG" id="ENOG5033W8M">
    <property type="taxonomic scope" value="Bacteria"/>
</dbReference>
<feature type="signal peptide" evidence="1">
    <location>
        <begin position="1"/>
        <end position="32"/>
    </location>
</feature>
<gene>
    <name evidence="2" type="ORF">ASAP_2981</name>
</gene>
<evidence type="ECO:0000313" key="2">
    <source>
        <dbReference type="EMBL" id="CDG41026.1"/>
    </source>
</evidence>
<accession>A0A060QLS8</accession>
<sequence length="193" mass="19475">MPVAVVRQSCRKFGALLVLTGIFSGAPSMARAADDQCNQLVQAAADGMAGVIKADDTTIKQPQDITQFTCLGNFFNGVGLDVITSGLNPASIAQKVAGQFCSALTDKWNSLQGAAQCGLTVTGINTNFGAGLGTGSGTFCPAINVGGGGDTIVSASTNTSGQQSWGVEGSTQMPDGYAIASLGTSTGLSEQRQ</sequence>
<keyword evidence="1" id="KW-0732">Signal</keyword>
<evidence type="ECO:0000313" key="3">
    <source>
        <dbReference type="Proteomes" id="UP000027583"/>
    </source>
</evidence>
<name>A0A060QLS8_9PROT</name>
<dbReference type="AlphaFoldDB" id="A0A060QLS8"/>
<evidence type="ECO:0000256" key="1">
    <source>
        <dbReference type="SAM" id="SignalP"/>
    </source>
</evidence>